<dbReference type="GO" id="GO:0016651">
    <property type="term" value="F:oxidoreductase activity, acting on NAD(P)H"/>
    <property type="evidence" value="ECO:0007669"/>
    <property type="project" value="InterPro"/>
</dbReference>
<dbReference type="OrthoDB" id="9992527at2759"/>
<dbReference type="RefSeq" id="XP_001794600.1">
    <property type="nucleotide sequence ID" value="XM_001794548.1"/>
</dbReference>
<dbReference type="EMBL" id="CP069030">
    <property type="protein sequence ID" value="QRC98065.1"/>
    <property type="molecule type" value="Genomic_DNA"/>
</dbReference>
<evidence type="ECO:0000256" key="1">
    <source>
        <dbReference type="ARBA" id="ARBA00008072"/>
    </source>
</evidence>
<feature type="domain" description="Enoyl reductase (ER)" evidence="4">
    <location>
        <begin position="8"/>
        <end position="364"/>
    </location>
</feature>
<dbReference type="Proteomes" id="UP000663193">
    <property type="component" value="Chromosome 8"/>
</dbReference>
<protein>
    <recommendedName>
        <fullName evidence="4">Enoyl reductase (ER) domain-containing protein</fullName>
    </recommendedName>
</protein>
<organism evidence="5 6">
    <name type="scientific">Phaeosphaeria nodorum (strain SN15 / ATCC MYA-4574 / FGSC 10173)</name>
    <name type="common">Glume blotch fungus</name>
    <name type="synonym">Parastagonospora nodorum</name>
    <dbReference type="NCBI Taxonomy" id="321614"/>
    <lineage>
        <taxon>Eukaryota</taxon>
        <taxon>Fungi</taxon>
        <taxon>Dikarya</taxon>
        <taxon>Ascomycota</taxon>
        <taxon>Pezizomycotina</taxon>
        <taxon>Dothideomycetes</taxon>
        <taxon>Pleosporomycetidae</taxon>
        <taxon>Pleosporales</taxon>
        <taxon>Pleosporineae</taxon>
        <taxon>Phaeosphaeriaceae</taxon>
        <taxon>Parastagonospora</taxon>
    </lineage>
</organism>
<dbReference type="Gene3D" id="3.40.50.720">
    <property type="entry name" value="NAD(P)-binding Rossmann-like Domain"/>
    <property type="match status" value="1"/>
</dbReference>
<dbReference type="InterPro" id="IPR011032">
    <property type="entry name" value="GroES-like_sf"/>
</dbReference>
<comment type="similarity">
    <text evidence="1">Belongs to the zinc-containing alcohol dehydrogenase family.</text>
</comment>
<dbReference type="Gene3D" id="3.90.180.10">
    <property type="entry name" value="Medium-chain alcohol dehydrogenases, catalytic domain"/>
    <property type="match status" value="1"/>
</dbReference>
<dbReference type="PANTHER" id="PTHR45348:SF7">
    <property type="entry name" value="ZINC BINDING OXIDOREDUCTASE, PUTATIVE-RELATED"/>
    <property type="match status" value="1"/>
</dbReference>
<dbReference type="VEuPathDB" id="FungiDB:JI435_041760"/>
<dbReference type="KEGG" id="pno:SNOG_04176"/>
<keyword evidence="6" id="KW-1185">Reference proteome</keyword>
<reference evidence="6" key="1">
    <citation type="journal article" date="2021" name="BMC Genomics">
        <title>Chromosome-level genome assembly and manually-curated proteome of model necrotroph Parastagonospora nodorum Sn15 reveals a genome-wide trove of candidate effector homologs, and redundancy of virulence-related functions within an accessory chromosome.</title>
        <authorList>
            <person name="Bertazzoni S."/>
            <person name="Jones D.A.B."/>
            <person name="Phan H.T."/>
            <person name="Tan K.-C."/>
            <person name="Hane J.K."/>
        </authorList>
    </citation>
    <scope>NUCLEOTIDE SEQUENCE [LARGE SCALE GENOMIC DNA]</scope>
    <source>
        <strain evidence="6">SN15 / ATCC MYA-4574 / FGSC 10173)</strain>
    </source>
</reference>
<dbReference type="AlphaFoldDB" id="A0A7U2F3L4"/>
<dbReference type="InterPro" id="IPR020843">
    <property type="entry name" value="ER"/>
</dbReference>
<dbReference type="InterPro" id="IPR047122">
    <property type="entry name" value="Trans-enoyl_RdTase-like"/>
</dbReference>
<dbReference type="InterPro" id="IPR036291">
    <property type="entry name" value="NAD(P)-bd_dom_sf"/>
</dbReference>
<accession>A0A7U2F3L4</accession>
<evidence type="ECO:0000313" key="5">
    <source>
        <dbReference type="EMBL" id="QRC98065.1"/>
    </source>
</evidence>
<gene>
    <name evidence="5" type="ORF">JI435_041760</name>
</gene>
<dbReference type="Pfam" id="PF08240">
    <property type="entry name" value="ADH_N"/>
    <property type="match status" value="1"/>
</dbReference>
<sequence>MKALVLDAEARTANISENPIPRPAPNELLIKVESVSLNPIDPLYVANPLGNTGRTVGSDFAGRVTEVASQVPASANMQPGVRVAGFLQGACSVNDRPGAFAEYLTVPWDLVWRIPASISVDEAAGVSLVALTAAQGIWYRMGLNAPFPYDHRAVLKEHPEWQQSHGRDEDVTETLNVFIYSASTSVGLYAAQMARASAKTAGKKIKLFGTASKARWDFLQAEPYFYDHLVEYRDPTWSSQIMGLSDGVGMHYAYDGLSEGDSVARVALTLAKNGKMAIVRSREGGAWEGDNLPIEPVYGAVWEGLGEEVQYQGMIVAKSPAARDFAVVFYKWLSGAMGSDIKPVPVRVMPGGLEKVIEDGFVLLGAGGMGDRQISRAEEWMRPVSAEKLVYRLENSTRL</sequence>
<dbReference type="CDD" id="cd08249">
    <property type="entry name" value="enoyl_reductase_like"/>
    <property type="match status" value="1"/>
</dbReference>
<dbReference type="PANTHER" id="PTHR45348">
    <property type="entry name" value="HYPOTHETICAL OXIDOREDUCTASE (EUROFUNG)"/>
    <property type="match status" value="1"/>
</dbReference>
<dbReference type="InterPro" id="IPR013154">
    <property type="entry name" value="ADH-like_N"/>
</dbReference>
<dbReference type="SUPFAM" id="SSF51735">
    <property type="entry name" value="NAD(P)-binding Rossmann-fold domains"/>
    <property type="match status" value="1"/>
</dbReference>
<dbReference type="SUPFAM" id="SSF50129">
    <property type="entry name" value="GroES-like"/>
    <property type="match status" value="1"/>
</dbReference>
<dbReference type="SMART" id="SM00829">
    <property type="entry name" value="PKS_ER"/>
    <property type="match status" value="1"/>
</dbReference>
<comment type="subunit">
    <text evidence="2">Monomer.</text>
</comment>
<keyword evidence="3" id="KW-0560">Oxidoreductase</keyword>
<evidence type="ECO:0000256" key="3">
    <source>
        <dbReference type="ARBA" id="ARBA00023002"/>
    </source>
</evidence>
<evidence type="ECO:0000256" key="2">
    <source>
        <dbReference type="ARBA" id="ARBA00011245"/>
    </source>
</evidence>
<evidence type="ECO:0000313" key="6">
    <source>
        <dbReference type="Proteomes" id="UP000663193"/>
    </source>
</evidence>
<name>A0A7U2F3L4_PHANO</name>
<dbReference type="OMA" id="YMRPISG"/>
<proteinExistence type="inferred from homology"/>
<evidence type="ECO:0000259" key="4">
    <source>
        <dbReference type="SMART" id="SM00829"/>
    </source>
</evidence>